<dbReference type="Proteomes" id="UP000092321">
    <property type="component" value="Unassembled WGS sequence"/>
</dbReference>
<dbReference type="OrthoDB" id="3972991at2759"/>
<organism evidence="4 5">
    <name type="scientific">Hanseniaspora valbyensis NRRL Y-1626</name>
    <dbReference type="NCBI Taxonomy" id="766949"/>
    <lineage>
        <taxon>Eukaryota</taxon>
        <taxon>Fungi</taxon>
        <taxon>Dikarya</taxon>
        <taxon>Ascomycota</taxon>
        <taxon>Saccharomycotina</taxon>
        <taxon>Saccharomycetes</taxon>
        <taxon>Saccharomycodales</taxon>
        <taxon>Saccharomycodaceae</taxon>
        <taxon>Hanseniaspora</taxon>
    </lineage>
</organism>
<feature type="compositionally biased region" description="Basic and acidic residues" evidence="2">
    <location>
        <begin position="11"/>
        <end position="21"/>
    </location>
</feature>
<feature type="region of interest" description="Disordered" evidence="2">
    <location>
        <begin position="282"/>
        <end position="330"/>
    </location>
</feature>
<feature type="coiled-coil region" evidence="1">
    <location>
        <begin position="106"/>
        <end position="141"/>
    </location>
</feature>
<keyword evidence="1" id="KW-0175">Coiled coil</keyword>
<feature type="region of interest" description="Disordered" evidence="2">
    <location>
        <begin position="430"/>
        <end position="450"/>
    </location>
</feature>
<comment type="caution">
    <text evidence="4">The sequence shown here is derived from an EMBL/GenBank/DDBJ whole genome shotgun (WGS) entry which is preliminary data.</text>
</comment>
<name>A0A1B7TG14_9ASCO</name>
<evidence type="ECO:0000256" key="2">
    <source>
        <dbReference type="SAM" id="MobiDB-lite"/>
    </source>
</evidence>
<evidence type="ECO:0000256" key="3">
    <source>
        <dbReference type="SAM" id="Phobius"/>
    </source>
</evidence>
<keyword evidence="3" id="KW-1133">Transmembrane helix</keyword>
<feature type="compositionally biased region" description="Low complexity" evidence="2">
    <location>
        <begin position="297"/>
        <end position="308"/>
    </location>
</feature>
<dbReference type="EMBL" id="LXPE01000007">
    <property type="protein sequence ID" value="OBA27664.1"/>
    <property type="molecule type" value="Genomic_DNA"/>
</dbReference>
<feature type="compositionally biased region" description="Basic and acidic residues" evidence="2">
    <location>
        <begin position="282"/>
        <end position="291"/>
    </location>
</feature>
<protein>
    <submittedName>
        <fullName evidence="4">Uncharacterized protein</fullName>
    </submittedName>
</protein>
<evidence type="ECO:0000313" key="5">
    <source>
        <dbReference type="Proteomes" id="UP000092321"/>
    </source>
</evidence>
<evidence type="ECO:0000313" key="4">
    <source>
        <dbReference type="EMBL" id="OBA27664.1"/>
    </source>
</evidence>
<feature type="compositionally biased region" description="Low complexity" evidence="2">
    <location>
        <begin position="38"/>
        <end position="54"/>
    </location>
</feature>
<feature type="compositionally biased region" description="Polar residues" evidence="2">
    <location>
        <begin position="1"/>
        <end position="10"/>
    </location>
</feature>
<dbReference type="AlphaFoldDB" id="A0A1B7TG14"/>
<feature type="region of interest" description="Disordered" evidence="2">
    <location>
        <begin position="1"/>
        <end position="60"/>
    </location>
</feature>
<sequence length="644" mass="75495">MSLTYINSSTRKNDIHNDKRHQSLGYSDSDDYSNNNVKPNNSTHNSTTSPSSKTDSCSLDSHKYNHNVVVSSLHEPSESENSTKYPLLTRKHSVIIHDSYDYESFFDALSRQMIQEKEEKEQKHEEKLENFKEQEREEQKNLLCDNFTVKDLSNWLLLKKKTKFDNDYICSENSMNKIRDSKRMTVEQLNKQMHINKIKHYMTEYYKLLEEQNENNAFNPLRTIRDRELKLQTHHLNANDNKVSETTKNFQKLMRNYQNVIKDPPTIPVLTFTKRYEYRARYDSDEKEKSHSKGLYSSNNNNNNNGNPSKKKNHSKNNMTDDSIDTPKSKNHHHYYYRLNYGSQSKKQPKYQYWKWFVGVNERCEDITIQKILHLKQDFIGKPQENSRLLVKSNHSNTKKESRANSNDFSIIESVDIDNDGMDLEGDIDEEEECEEDNNESEAGDMSTGYPTTKSCNEKFIQKIQDTMDYLSIQEQGKCEKIVYLETIINILIQKAQRFQFENIKQLKKISEFEIPDTICLKDLAEATKIEIPTCEKLTKISEDNDLANMGIRLTAIQSEISTTLQLRLKKITMNEDQTTVDESDEKKADGTFKSRRRGKNESKITTIGFYIIELTIKLILITIRILYGFYSFFTFSKTKNTSK</sequence>
<keyword evidence="5" id="KW-1185">Reference proteome</keyword>
<reference evidence="5" key="1">
    <citation type="journal article" date="2016" name="Proc. Natl. Acad. Sci. U.S.A.">
        <title>Comparative genomics of biotechnologically important yeasts.</title>
        <authorList>
            <person name="Riley R."/>
            <person name="Haridas S."/>
            <person name="Wolfe K.H."/>
            <person name="Lopes M.R."/>
            <person name="Hittinger C.T."/>
            <person name="Goeker M."/>
            <person name="Salamov A.A."/>
            <person name="Wisecaver J.H."/>
            <person name="Long T.M."/>
            <person name="Calvey C.H."/>
            <person name="Aerts A.L."/>
            <person name="Barry K.W."/>
            <person name="Choi C."/>
            <person name="Clum A."/>
            <person name="Coughlan A.Y."/>
            <person name="Deshpande S."/>
            <person name="Douglass A.P."/>
            <person name="Hanson S.J."/>
            <person name="Klenk H.-P."/>
            <person name="LaButti K.M."/>
            <person name="Lapidus A."/>
            <person name="Lindquist E.A."/>
            <person name="Lipzen A.M."/>
            <person name="Meier-Kolthoff J.P."/>
            <person name="Ohm R.A."/>
            <person name="Otillar R.P."/>
            <person name="Pangilinan J.L."/>
            <person name="Peng Y."/>
            <person name="Rokas A."/>
            <person name="Rosa C.A."/>
            <person name="Scheuner C."/>
            <person name="Sibirny A.A."/>
            <person name="Slot J.C."/>
            <person name="Stielow J.B."/>
            <person name="Sun H."/>
            <person name="Kurtzman C.P."/>
            <person name="Blackwell M."/>
            <person name="Grigoriev I.V."/>
            <person name="Jeffries T.W."/>
        </authorList>
    </citation>
    <scope>NUCLEOTIDE SEQUENCE [LARGE SCALE GENOMIC DNA]</scope>
    <source>
        <strain evidence="5">NRRL Y-1626</strain>
    </source>
</reference>
<accession>A0A1B7TG14</accession>
<feature type="transmembrane region" description="Helical" evidence="3">
    <location>
        <begin position="608"/>
        <end position="634"/>
    </location>
</feature>
<keyword evidence="3" id="KW-0812">Transmembrane</keyword>
<evidence type="ECO:0000256" key="1">
    <source>
        <dbReference type="SAM" id="Coils"/>
    </source>
</evidence>
<proteinExistence type="predicted"/>
<feature type="compositionally biased region" description="Acidic residues" evidence="2">
    <location>
        <begin position="430"/>
        <end position="443"/>
    </location>
</feature>
<keyword evidence="3" id="KW-0472">Membrane</keyword>
<gene>
    <name evidence="4" type="ORF">HANVADRAFT_1537</name>
</gene>